<feature type="transmembrane region" description="Helical" evidence="7">
    <location>
        <begin position="7"/>
        <end position="26"/>
    </location>
</feature>
<evidence type="ECO:0000256" key="7">
    <source>
        <dbReference type="SAM" id="Phobius"/>
    </source>
</evidence>
<evidence type="ECO:0000256" key="4">
    <source>
        <dbReference type="ARBA" id="ARBA00022692"/>
    </source>
</evidence>
<feature type="transmembrane region" description="Helical" evidence="7">
    <location>
        <begin position="151"/>
        <end position="173"/>
    </location>
</feature>
<accession>A0A378QNV1</accession>
<dbReference type="EMBL" id="UGQF01000001">
    <property type="protein sequence ID" value="STZ01974.1"/>
    <property type="molecule type" value="Genomic_DNA"/>
</dbReference>
<dbReference type="AlphaFoldDB" id="A0A378QNV1"/>
<comment type="subcellular location">
    <subcellularLocation>
        <location evidence="1">Cell membrane</location>
        <topology evidence="1">Multi-pass membrane protein</topology>
    </subcellularLocation>
</comment>
<keyword evidence="3" id="KW-1003">Cell membrane</keyword>
<evidence type="ECO:0000313" key="9">
    <source>
        <dbReference type="Proteomes" id="UP000254618"/>
    </source>
</evidence>
<evidence type="ECO:0000313" key="8">
    <source>
        <dbReference type="EMBL" id="STZ01974.1"/>
    </source>
</evidence>
<dbReference type="PANTHER" id="PTHR30086:SF15">
    <property type="entry name" value="LEUCINE EFFLUX PROTEIN"/>
    <property type="match status" value="1"/>
</dbReference>
<dbReference type="NCBIfam" id="NF008201">
    <property type="entry name" value="PRK10958.1"/>
    <property type="match status" value="1"/>
</dbReference>
<feature type="transmembrane region" description="Helical" evidence="7">
    <location>
        <begin position="38"/>
        <end position="59"/>
    </location>
</feature>
<dbReference type="GO" id="GO:0015820">
    <property type="term" value="P:L-leucine transport"/>
    <property type="evidence" value="ECO:0007669"/>
    <property type="project" value="TreeGrafter"/>
</dbReference>
<keyword evidence="6 7" id="KW-0472">Membrane</keyword>
<dbReference type="Pfam" id="PF01810">
    <property type="entry name" value="LysE"/>
    <property type="match status" value="1"/>
</dbReference>
<feature type="transmembrane region" description="Helical" evidence="7">
    <location>
        <begin position="114"/>
        <end position="139"/>
    </location>
</feature>
<evidence type="ECO:0000256" key="6">
    <source>
        <dbReference type="ARBA" id="ARBA00023136"/>
    </source>
</evidence>
<evidence type="ECO:0000256" key="2">
    <source>
        <dbReference type="ARBA" id="ARBA00007928"/>
    </source>
</evidence>
<protein>
    <submittedName>
        <fullName evidence="8">Leucine efflux protein</fullName>
    </submittedName>
</protein>
<dbReference type="GO" id="GO:0005886">
    <property type="term" value="C:plasma membrane"/>
    <property type="evidence" value="ECO:0007669"/>
    <property type="project" value="UniProtKB-SubCell"/>
</dbReference>
<dbReference type="GO" id="GO:0015190">
    <property type="term" value="F:L-leucine transmembrane transporter activity"/>
    <property type="evidence" value="ECO:0007669"/>
    <property type="project" value="TreeGrafter"/>
</dbReference>
<organism evidence="8 9">
    <name type="scientific">Moraxella equi</name>
    <dbReference type="NCBI Taxonomy" id="60442"/>
    <lineage>
        <taxon>Bacteria</taxon>
        <taxon>Pseudomonadati</taxon>
        <taxon>Pseudomonadota</taxon>
        <taxon>Gammaproteobacteria</taxon>
        <taxon>Moraxellales</taxon>
        <taxon>Moraxellaceae</taxon>
        <taxon>Moraxella</taxon>
    </lineage>
</organism>
<name>A0A378QNV1_9GAMM</name>
<comment type="similarity">
    <text evidence="2">Belongs to the Rht family.</text>
</comment>
<keyword evidence="4 7" id="KW-0812">Transmembrane</keyword>
<evidence type="ECO:0000256" key="3">
    <source>
        <dbReference type="ARBA" id="ARBA00022475"/>
    </source>
</evidence>
<evidence type="ECO:0000256" key="1">
    <source>
        <dbReference type="ARBA" id="ARBA00004651"/>
    </source>
</evidence>
<keyword evidence="5 7" id="KW-1133">Transmembrane helix</keyword>
<dbReference type="PANTHER" id="PTHR30086">
    <property type="entry name" value="ARGININE EXPORTER PROTEIN ARGO"/>
    <property type="match status" value="1"/>
</dbReference>
<proteinExistence type="inferred from homology"/>
<sequence>MGAMSGILVGDTILILATVFGAGTLLKLYPAVFDVIKLIGGCYLAYLGIRLIIGAYHTFKNRRAIANKSFNPPKVQSHNHFYRSLSLSLTNPKEILFFLSFFVQFVRPDYDKPFLTFFILAVILQIVSFLYLILLIFSGKKLADTFGSRPIIMAMVMAGVGCLFIGFGMNLWLAEL</sequence>
<evidence type="ECO:0000256" key="5">
    <source>
        <dbReference type="ARBA" id="ARBA00022989"/>
    </source>
</evidence>
<dbReference type="InterPro" id="IPR001123">
    <property type="entry name" value="LeuE-type"/>
</dbReference>
<dbReference type="Proteomes" id="UP000254618">
    <property type="component" value="Unassembled WGS sequence"/>
</dbReference>
<reference evidence="8 9" key="1">
    <citation type="submission" date="2018-06" db="EMBL/GenBank/DDBJ databases">
        <authorList>
            <consortium name="Pathogen Informatics"/>
            <person name="Doyle S."/>
        </authorList>
    </citation>
    <scope>NUCLEOTIDE SEQUENCE [LARGE SCALE GENOMIC DNA]</scope>
    <source>
        <strain evidence="8 9">NCTC11012</strain>
    </source>
</reference>
<gene>
    <name evidence="8" type="primary">leuE</name>
    <name evidence="8" type="ORF">NCTC11012_00195</name>
</gene>